<feature type="region of interest" description="Disordered" evidence="1">
    <location>
        <begin position="135"/>
        <end position="194"/>
    </location>
</feature>
<evidence type="ECO:0000313" key="2">
    <source>
        <dbReference type="EMBL" id="MFD2797882.1"/>
    </source>
</evidence>
<proteinExistence type="predicted"/>
<dbReference type="InterPro" id="IPR004401">
    <property type="entry name" value="YbaB/EbfC"/>
</dbReference>
<evidence type="ECO:0000313" key="3">
    <source>
        <dbReference type="Proteomes" id="UP001597478"/>
    </source>
</evidence>
<dbReference type="SUPFAM" id="SSF82607">
    <property type="entry name" value="YbaB-like"/>
    <property type="match status" value="1"/>
</dbReference>
<feature type="compositionally biased region" description="Basic and acidic residues" evidence="1">
    <location>
        <begin position="152"/>
        <end position="167"/>
    </location>
</feature>
<accession>A0ABW5W238</accession>
<evidence type="ECO:0000256" key="1">
    <source>
        <dbReference type="SAM" id="MobiDB-lite"/>
    </source>
</evidence>
<keyword evidence="3" id="KW-1185">Reference proteome</keyword>
<dbReference type="Proteomes" id="UP001597478">
    <property type="component" value="Unassembled WGS sequence"/>
</dbReference>
<dbReference type="Gene3D" id="3.30.1310.10">
    <property type="entry name" value="Nucleoid-associated protein YbaB-like domain"/>
    <property type="match status" value="1"/>
</dbReference>
<name>A0ABW5W238_9PSEU</name>
<protein>
    <submittedName>
        <fullName evidence="2">YbaB/EbfC family nucleoid-associated protein</fullName>
    </submittedName>
</protein>
<sequence length="194" mass="20937">MSAEFERLVAEFEKFKSKMKHVDTQLAGVSEMQNELGQLEATASNADRSITVTAGPGGTVKDIQLTDKALAQSPQALSAALMSTIQDAVAESARRQAAIVDSHMGGLGINITDQVIETQAELLGTSPAELRARMQDERPAARSVPVEEEYHDDYSHRNLLDDNDKSGRPTPPPPPSSGSAGDEFLKNLFDDDSR</sequence>
<comment type="caution">
    <text evidence="2">The sequence shown here is derived from an EMBL/GenBank/DDBJ whole genome shotgun (WGS) entry which is preliminary data.</text>
</comment>
<dbReference type="InterPro" id="IPR036894">
    <property type="entry name" value="YbaB-like_sf"/>
</dbReference>
<dbReference type="RefSeq" id="WP_377387214.1">
    <property type="nucleotide sequence ID" value="NZ_JBHSAN010000008.1"/>
</dbReference>
<reference evidence="3" key="1">
    <citation type="journal article" date="2019" name="Int. J. Syst. Evol. Microbiol.">
        <title>The Global Catalogue of Microorganisms (GCM) 10K type strain sequencing project: providing services to taxonomists for standard genome sequencing and annotation.</title>
        <authorList>
            <consortium name="The Broad Institute Genomics Platform"/>
            <consortium name="The Broad Institute Genome Sequencing Center for Infectious Disease"/>
            <person name="Wu L."/>
            <person name="Ma J."/>
        </authorList>
    </citation>
    <scope>NUCLEOTIDE SEQUENCE [LARGE SCALE GENOMIC DNA]</scope>
    <source>
        <strain evidence="3">IBRC-M 10906</strain>
    </source>
</reference>
<gene>
    <name evidence="2" type="ORF">ACFS2C_00545</name>
</gene>
<organism evidence="2 3">
    <name type="scientific">Prauserella oleivorans</name>
    <dbReference type="NCBI Taxonomy" id="1478153"/>
    <lineage>
        <taxon>Bacteria</taxon>
        <taxon>Bacillati</taxon>
        <taxon>Actinomycetota</taxon>
        <taxon>Actinomycetes</taxon>
        <taxon>Pseudonocardiales</taxon>
        <taxon>Pseudonocardiaceae</taxon>
        <taxon>Prauserella</taxon>
    </lineage>
</organism>
<feature type="compositionally biased region" description="Basic and acidic residues" evidence="1">
    <location>
        <begin position="183"/>
        <end position="194"/>
    </location>
</feature>
<dbReference type="EMBL" id="JBHUOF010000001">
    <property type="protein sequence ID" value="MFD2797882.1"/>
    <property type="molecule type" value="Genomic_DNA"/>
</dbReference>
<dbReference type="Pfam" id="PF02575">
    <property type="entry name" value="YbaB_DNA_bd"/>
    <property type="match status" value="1"/>
</dbReference>